<gene>
    <name evidence="2" type="ORF">MEUPH1_LOCUS4780</name>
</gene>
<dbReference type="Proteomes" id="UP001160148">
    <property type="component" value="Unassembled WGS sequence"/>
</dbReference>
<dbReference type="AlphaFoldDB" id="A0AAV0VXY3"/>
<keyword evidence="3" id="KW-1185">Reference proteome</keyword>
<protein>
    <submittedName>
        <fullName evidence="2">Uncharacterized protein</fullName>
    </submittedName>
</protein>
<organism evidence="2 3">
    <name type="scientific">Macrosiphum euphorbiae</name>
    <name type="common">potato aphid</name>
    <dbReference type="NCBI Taxonomy" id="13131"/>
    <lineage>
        <taxon>Eukaryota</taxon>
        <taxon>Metazoa</taxon>
        <taxon>Ecdysozoa</taxon>
        <taxon>Arthropoda</taxon>
        <taxon>Hexapoda</taxon>
        <taxon>Insecta</taxon>
        <taxon>Pterygota</taxon>
        <taxon>Neoptera</taxon>
        <taxon>Paraneoptera</taxon>
        <taxon>Hemiptera</taxon>
        <taxon>Sternorrhyncha</taxon>
        <taxon>Aphidomorpha</taxon>
        <taxon>Aphidoidea</taxon>
        <taxon>Aphididae</taxon>
        <taxon>Macrosiphini</taxon>
        <taxon>Macrosiphum</taxon>
    </lineage>
</organism>
<feature type="region of interest" description="Disordered" evidence="1">
    <location>
        <begin position="54"/>
        <end position="73"/>
    </location>
</feature>
<comment type="caution">
    <text evidence="2">The sequence shown here is derived from an EMBL/GenBank/DDBJ whole genome shotgun (WGS) entry which is preliminary data.</text>
</comment>
<accession>A0AAV0VXY3</accession>
<evidence type="ECO:0000256" key="1">
    <source>
        <dbReference type="SAM" id="MobiDB-lite"/>
    </source>
</evidence>
<name>A0AAV0VXY3_9HEMI</name>
<evidence type="ECO:0000313" key="3">
    <source>
        <dbReference type="Proteomes" id="UP001160148"/>
    </source>
</evidence>
<dbReference type="EMBL" id="CARXXK010000001">
    <property type="protein sequence ID" value="CAI6348067.1"/>
    <property type="molecule type" value="Genomic_DNA"/>
</dbReference>
<sequence>MFRSCYANICTFSLMKCSELCNCEEDNDVFLTVDVLSDVSNTEGTTIEHKEDEVLDELENSSSNSNSDWSPNTYVPEETTTLETCSIVYFAGYLVKKCLDFFNCNICLEQLIKNNDEMNDKNQLLILNKTYRGVIHGGLKTPTNEFVNICTMCLKYFEKNWESIKSKKGIVKTLMQSISLSDIIPSFDSHPCKEHYLYIIRLLFVTKIFHTCKQINEQSTIKSISSTTKPHSKLRILNNQ</sequence>
<reference evidence="2 3" key="1">
    <citation type="submission" date="2023-01" db="EMBL/GenBank/DDBJ databases">
        <authorList>
            <person name="Whitehead M."/>
        </authorList>
    </citation>
    <scope>NUCLEOTIDE SEQUENCE [LARGE SCALE GENOMIC DNA]</scope>
</reference>
<proteinExistence type="predicted"/>
<evidence type="ECO:0000313" key="2">
    <source>
        <dbReference type="EMBL" id="CAI6348067.1"/>
    </source>
</evidence>